<dbReference type="Pfam" id="PF00995">
    <property type="entry name" value="Sec1"/>
    <property type="match status" value="1"/>
</dbReference>
<organism evidence="2 3">
    <name type="scientific">Paramecium pentaurelia</name>
    <dbReference type="NCBI Taxonomy" id="43138"/>
    <lineage>
        <taxon>Eukaryota</taxon>
        <taxon>Sar</taxon>
        <taxon>Alveolata</taxon>
        <taxon>Ciliophora</taxon>
        <taxon>Intramacronucleata</taxon>
        <taxon>Oligohymenophorea</taxon>
        <taxon>Peniculida</taxon>
        <taxon>Parameciidae</taxon>
        <taxon>Paramecium</taxon>
    </lineage>
</organism>
<sequence>MIKFDEIQKRPLICRGCAGRTLGYDKHCCHENKFINILKQHYVEGTNIAQLREMLDLTQGCENFCEEHGYLYEFILIKKNQNNATQIQFDEQILCCKKCIKEEKNLQNYEIKLLNDEYFTYQQENQNIQDQQQQAQQEKEFFIKKKRLEDAMNDAFKNMKIALKEPQGNQRSKLEIKIGEAEERKAEIKTNNSQQVQPQADNQDKEDNEKVENLKLLKNAIESRIKAISNLGDGYHDYLHDEFLEGESVRLKLIGDDCQTKGYSINEYTIQCQRTFQDKYNNMICTQINSFSQIQLQMKQNAKNRFCDLVHAIKQRNPERCLIMILDQISAKILSSIMKLKDLIDMGVSTIEKLELQRKQYPKHDAFYFITPSDDSVNRLIGDFKDQQMYRKINVIFSYNLPQRLLEQICKSNLANRIIQIKEFNHHLYFLDDNTFHFQIPQIYFDDLMQIAQLFLSSLPSMRPFQCVKLSTIKTNQFAQLFTNYLPRLLDNWERTNQMIKDDGGELHFLILDRNFDLLTPLLHDFHYESLVVDLLPQTFSPFECEDNVYQKYRYKHIAYALEGIPQEFQKMVNTNPSALIHKGDFKELDTQKMQEIISSMPNYNSQLKDFTFHMNQIDQIWKQFETKGLKDLGELEQALATGTTKQGNQTKSDQLYQEVLFMLQSKIIQDNDKIRLVLIILLTVSMPEYERKQILDKITDLKPFYGLQKLGFDFDKMKSNRITKNINKESRLLAKQKLSQMTLELQRHTPEIEKLLNDLLNDDNKFNTVTLYGQNSSQKQTNAQQSLRSKKEEKVEQISVCIFILGGISHSEVCSIRNYYSNKLKQVYIGSTQIISPLQYLDQLRNLSQL</sequence>
<comment type="caution">
    <text evidence="2">The sequence shown here is derived from an EMBL/GenBank/DDBJ whole genome shotgun (WGS) entry which is preliminary data.</text>
</comment>
<feature type="region of interest" description="Disordered" evidence="1">
    <location>
        <begin position="186"/>
        <end position="208"/>
    </location>
</feature>
<name>A0A8S1T9M9_9CILI</name>
<dbReference type="AlphaFoldDB" id="A0A8S1T9M9"/>
<protein>
    <recommendedName>
        <fullName evidence="4">Sec1 family protein</fullName>
    </recommendedName>
</protein>
<reference evidence="2" key="1">
    <citation type="submission" date="2021-01" db="EMBL/GenBank/DDBJ databases">
        <authorList>
            <consortium name="Genoscope - CEA"/>
            <person name="William W."/>
        </authorList>
    </citation>
    <scope>NUCLEOTIDE SEQUENCE</scope>
</reference>
<gene>
    <name evidence="2" type="ORF">PPENT_87.1.T0180335</name>
</gene>
<evidence type="ECO:0000313" key="3">
    <source>
        <dbReference type="Proteomes" id="UP000689195"/>
    </source>
</evidence>
<dbReference type="EMBL" id="CAJJDO010000018">
    <property type="protein sequence ID" value="CAD8148973.1"/>
    <property type="molecule type" value="Genomic_DNA"/>
</dbReference>
<evidence type="ECO:0008006" key="4">
    <source>
        <dbReference type="Google" id="ProtNLM"/>
    </source>
</evidence>
<accession>A0A8S1T9M9</accession>
<dbReference type="Proteomes" id="UP000689195">
    <property type="component" value="Unassembled WGS sequence"/>
</dbReference>
<feature type="compositionally biased region" description="Polar residues" evidence="1">
    <location>
        <begin position="189"/>
        <end position="201"/>
    </location>
</feature>
<dbReference type="InterPro" id="IPR001619">
    <property type="entry name" value="Sec1-like"/>
</dbReference>
<evidence type="ECO:0000313" key="2">
    <source>
        <dbReference type="EMBL" id="CAD8148973.1"/>
    </source>
</evidence>
<dbReference type="PANTHER" id="PTHR11679">
    <property type="entry name" value="VESICLE PROTEIN SORTING-ASSOCIATED"/>
    <property type="match status" value="1"/>
</dbReference>
<proteinExistence type="predicted"/>
<keyword evidence="3" id="KW-1185">Reference proteome</keyword>
<evidence type="ECO:0000256" key="1">
    <source>
        <dbReference type="SAM" id="MobiDB-lite"/>
    </source>
</evidence>
<dbReference type="OrthoDB" id="2228at2759"/>
<dbReference type="GO" id="GO:0016192">
    <property type="term" value="P:vesicle-mediated transport"/>
    <property type="evidence" value="ECO:0007669"/>
    <property type="project" value="InterPro"/>
</dbReference>